<accession>A0A811QFX2</accession>
<dbReference type="EMBL" id="CAJGYO010000009">
    <property type="protein sequence ID" value="CAD6254690.1"/>
    <property type="molecule type" value="Genomic_DNA"/>
</dbReference>
<protein>
    <submittedName>
        <fullName evidence="1">Uncharacterized protein</fullName>
    </submittedName>
</protein>
<dbReference type="AlphaFoldDB" id="A0A811QFX2"/>
<name>A0A811QFX2_9POAL</name>
<proteinExistence type="predicted"/>
<keyword evidence="2" id="KW-1185">Reference proteome</keyword>
<dbReference type="OrthoDB" id="623710at2759"/>
<evidence type="ECO:0000313" key="1">
    <source>
        <dbReference type="EMBL" id="CAD6254690.1"/>
    </source>
</evidence>
<evidence type="ECO:0000313" key="2">
    <source>
        <dbReference type="Proteomes" id="UP000604825"/>
    </source>
</evidence>
<dbReference type="Proteomes" id="UP000604825">
    <property type="component" value="Unassembled WGS sequence"/>
</dbReference>
<comment type="caution">
    <text evidence="1">The sequence shown here is derived from an EMBL/GenBank/DDBJ whole genome shotgun (WGS) entry which is preliminary data.</text>
</comment>
<organism evidence="1 2">
    <name type="scientific">Miscanthus lutarioriparius</name>
    <dbReference type="NCBI Taxonomy" id="422564"/>
    <lineage>
        <taxon>Eukaryota</taxon>
        <taxon>Viridiplantae</taxon>
        <taxon>Streptophyta</taxon>
        <taxon>Embryophyta</taxon>
        <taxon>Tracheophyta</taxon>
        <taxon>Spermatophyta</taxon>
        <taxon>Magnoliopsida</taxon>
        <taxon>Liliopsida</taxon>
        <taxon>Poales</taxon>
        <taxon>Poaceae</taxon>
        <taxon>PACMAD clade</taxon>
        <taxon>Panicoideae</taxon>
        <taxon>Andropogonodae</taxon>
        <taxon>Andropogoneae</taxon>
        <taxon>Saccharinae</taxon>
        <taxon>Miscanthus</taxon>
    </lineage>
</organism>
<gene>
    <name evidence="1" type="ORF">NCGR_LOCUS38292</name>
</gene>
<sequence length="259" mass="27764">MSSQKNFGIPWSNMEPVDHGVNLPKDVMPMLAQDISRFISSSKSYAPVSSGGLPGASQCSPSGPYGSSIGNISNRVVLSASKHSSVNISGRSFANSSNDSPTLTSNMCFSSSRSCSFYASILCGKILGSSRGIPFEDVANGDVLAPSSHLPLQSTELVKQPSVQLQSCSVVRFNEVAREVHQFAGPSNSWKAIVPSRFSDLGHNVGKPENPTQGNIFKINQLSRLARSPRQIPTFGNEYQKKIIGIMGKTVPLVGFREQ</sequence>
<reference evidence="1" key="1">
    <citation type="submission" date="2020-10" db="EMBL/GenBank/DDBJ databases">
        <authorList>
            <person name="Han B."/>
            <person name="Lu T."/>
            <person name="Zhao Q."/>
            <person name="Huang X."/>
            <person name="Zhao Y."/>
        </authorList>
    </citation>
    <scope>NUCLEOTIDE SEQUENCE</scope>
</reference>